<protein>
    <submittedName>
        <fullName evidence="3">SDR family NAD(P)-dependent oxidoreductase</fullName>
    </submittedName>
</protein>
<comment type="caution">
    <text evidence="3">The sequence shown here is derived from an EMBL/GenBank/DDBJ whole genome shotgun (WGS) entry which is preliminary data.</text>
</comment>
<dbReference type="RefSeq" id="WP_322467225.1">
    <property type="nucleotide sequence ID" value="NZ_JAXOJX010000045.1"/>
</dbReference>
<evidence type="ECO:0000256" key="2">
    <source>
        <dbReference type="ARBA" id="ARBA00023002"/>
    </source>
</evidence>
<proteinExistence type="inferred from homology"/>
<comment type="similarity">
    <text evidence="1">Belongs to the short-chain dehydrogenases/reductases (SDR) family.</text>
</comment>
<evidence type="ECO:0000256" key="1">
    <source>
        <dbReference type="ARBA" id="ARBA00006484"/>
    </source>
</evidence>
<dbReference type="SUPFAM" id="SSF51735">
    <property type="entry name" value="NAD(P)-binding Rossmann-fold domains"/>
    <property type="match status" value="1"/>
</dbReference>
<organism evidence="3 4">
    <name type="scientific">Azohydromonas lata</name>
    <dbReference type="NCBI Taxonomy" id="45677"/>
    <lineage>
        <taxon>Bacteria</taxon>
        <taxon>Pseudomonadati</taxon>
        <taxon>Pseudomonadota</taxon>
        <taxon>Betaproteobacteria</taxon>
        <taxon>Burkholderiales</taxon>
        <taxon>Sphaerotilaceae</taxon>
        <taxon>Azohydromonas</taxon>
    </lineage>
</organism>
<dbReference type="PANTHER" id="PTHR43669:SF3">
    <property type="entry name" value="ALCOHOL DEHYDROGENASE, PUTATIVE (AFU_ORTHOLOGUE AFUA_3G03445)-RELATED"/>
    <property type="match status" value="1"/>
</dbReference>
<dbReference type="Pfam" id="PF00106">
    <property type="entry name" value="adh_short"/>
    <property type="match status" value="1"/>
</dbReference>
<name>A0ABU5IKW4_9BURK</name>
<evidence type="ECO:0000313" key="3">
    <source>
        <dbReference type="EMBL" id="MDZ5459511.1"/>
    </source>
</evidence>
<sequence>MSKTILTLGAGPGIGLATAQRFAREGYAVVLAARDGKRLERQAAVLRTAGADVQSVALDVSDASAVSALIRDLGDRLDVLHYNAGILRYDAQGALQTHALEDLAERDLESDVRINITGALYAIRAAMPGMKARQRGTMLLTGGGLATHPAAELLTLSVGKAGLRTIAQALFQPLKASGVHIAVLDVATLVSPDSAQAHGVGEAFWQLHAQREQPVESWSWEARYS</sequence>
<dbReference type="EMBL" id="JAXOJX010000045">
    <property type="protein sequence ID" value="MDZ5459511.1"/>
    <property type="molecule type" value="Genomic_DNA"/>
</dbReference>
<dbReference type="InterPro" id="IPR036291">
    <property type="entry name" value="NAD(P)-bd_dom_sf"/>
</dbReference>
<dbReference type="PRINTS" id="PR00081">
    <property type="entry name" value="GDHRDH"/>
</dbReference>
<dbReference type="InterPro" id="IPR002347">
    <property type="entry name" value="SDR_fam"/>
</dbReference>
<gene>
    <name evidence="3" type="ORF">SM757_23305</name>
</gene>
<keyword evidence="2" id="KW-0560">Oxidoreductase</keyword>
<accession>A0ABU5IKW4</accession>
<dbReference type="Proteomes" id="UP001293718">
    <property type="component" value="Unassembled WGS sequence"/>
</dbReference>
<keyword evidence="4" id="KW-1185">Reference proteome</keyword>
<dbReference type="Gene3D" id="3.40.50.720">
    <property type="entry name" value="NAD(P)-binding Rossmann-like Domain"/>
    <property type="match status" value="1"/>
</dbReference>
<evidence type="ECO:0000313" key="4">
    <source>
        <dbReference type="Proteomes" id="UP001293718"/>
    </source>
</evidence>
<dbReference type="PANTHER" id="PTHR43669">
    <property type="entry name" value="5-KETO-D-GLUCONATE 5-REDUCTASE"/>
    <property type="match status" value="1"/>
</dbReference>
<reference evidence="3 4" key="1">
    <citation type="submission" date="2023-11" db="EMBL/GenBank/DDBJ databases">
        <title>Draft genome of Azohydromonas lata strain H1 (DSM1123), a polyhydroxyalkanoate producer.</title>
        <authorList>
            <person name="Traversa D."/>
            <person name="D'Addabbo P."/>
            <person name="Pazzani C."/>
            <person name="Manzari C."/>
            <person name="Chiara M."/>
            <person name="Scrascia M."/>
        </authorList>
    </citation>
    <scope>NUCLEOTIDE SEQUENCE [LARGE SCALE GENOMIC DNA]</scope>
    <source>
        <strain evidence="3 4">H1</strain>
    </source>
</reference>